<dbReference type="EMBL" id="BMLT01000007">
    <property type="protein sequence ID" value="GGO83956.1"/>
    <property type="molecule type" value="Genomic_DNA"/>
</dbReference>
<organism evidence="1 2">
    <name type="scientific">Marinobacterium nitratireducens</name>
    <dbReference type="NCBI Taxonomy" id="518897"/>
    <lineage>
        <taxon>Bacteria</taxon>
        <taxon>Pseudomonadati</taxon>
        <taxon>Pseudomonadota</taxon>
        <taxon>Gammaproteobacteria</taxon>
        <taxon>Oceanospirillales</taxon>
        <taxon>Oceanospirillaceae</taxon>
        <taxon>Marinobacterium</taxon>
    </lineage>
</organism>
<dbReference type="Pfam" id="PF10387">
    <property type="entry name" value="DUF2442"/>
    <property type="match status" value="1"/>
</dbReference>
<evidence type="ECO:0008006" key="3">
    <source>
        <dbReference type="Google" id="ProtNLM"/>
    </source>
</evidence>
<keyword evidence="2" id="KW-1185">Reference proteome</keyword>
<evidence type="ECO:0000313" key="1">
    <source>
        <dbReference type="EMBL" id="GGO83956.1"/>
    </source>
</evidence>
<dbReference type="Proteomes" id="UP000599578">
    <property type="component" value="Unassembled WGS sequence"/>
</dbReference>
<dbReference type="PANTHER" id="PTHR40275">
    <property type="entry name" value="SSL7038 PROTEIN"/>
    <property type="match status" value="1"/>
</dbReference>
<dbReference type="Gene3D" id="3.30.2020.10">
    <property type="entry name" value="NE0471-like N-terminal domain"/>
    <property type="match status" value="1"/>
</dbReference>
<dbReference type="InterPro" id="IPR014057">
    <property type="entry name" value="HI1420"/>
</dbReference>
<dbReference type="RefSeq" id="WP_188861341.1">
    <property type="nucleotide sequence ID" value="NZ_BMLT01000007.1"/>
</dbReference>
<reference evidence="1 2" key="1">
    <citation type="journal article" date="2014" name="Int. J. Syst. Evol. Microbiol.">
        <title>Complete genome sequence of Corynebacterium casei LMG S-19264T (=DSM 44701T), isolated from a smear-ripened cheese.</title>
        <authorList>
            <consortium name="US DOE Joint Genome Institute (JGI-PGF)"/>
            <person name="Walter F."/>
            <person name="Albersmeier A."/>
            <person name="Kalinowski J."/>
            <person name="Ruckert C."/>
        </authorList>
    </citation>
    <scope>NUCLEOTIDE SEQUENCE [LARGE SCALE GENOMIC DNA]</scope>
    <source>
        <strain evidence="1 2">CGMCC 1.7286</strain>
    </source>
</reference>
<proteinExistence type="predicted"/>
<name>A0A917ZKY2_9GAMM</name>
<protein>
    <recommendedName>
        <fullName evidence="3">DUF2442 domain-containing protein</fullName>
    </recommendedName>
</protein>
<dbReference type="InterPro" id="IPR036782">
    <property type="entry name" value="NE0471-like_N"/>
</dbReference>
<accession>A0A917ZKY2</accession>
<evidence type="ECO:0000313" key="2">
    <source>
        <dbReference type="Proteomes" id="UP000599578"/>
    </source>
</evidence>
<dbReference type="InterPro" id="IPR018841">
    <property type="entry name" value="DUF2442"/>
</dbReference>
<dbReference type="Pfam" id="PF21716">
    <property type="entry name" value="dnstrm_HI1420"/>
    <property type="match status" value="1"/>
</dbReference>
<comment type="caution">
    <text evidence="1">The sequence shown here is derived from an EMBL/GenBank/DDBJ whole genome shotgun (WGS) entry which is preliminary data.</text>
</comment>
<dbReference type="AlphaFoldDB" id="A0A917ZKY2"/>
<dbReference type="PANTHER" id="PTHR40275:SF1">
    <property type="entry name" value="SSL7038 PROTEIN"/>
    <property type="match status" value="1"/>
</dbReference>
<sequence length="176" mass="19363">MIRVVDVDYIDGFRLHLVFSDGFAGEVDLADEFSKSPFDAFAHDFKRFALADGTLCWGDDGHIAPEYLREVARGDFTDAELINPTDPASVLSAAFRDSIEEGDITILQAAIRGFSDELGMARIVEEAGIKSRPSAYKTISSSSPKLETIVKMCHAILKIDGHEERHVHRANAGNHV</sequence>
<gene>
    <name evidence="1" type="ORF">GCM10011348_29080</name>
</gene>
<dbReference type="SUPFAM" id="SSF143880">
    <property type="entry name" value="NE0471 N-terminal domain-like"/>
    <property type="match status" value="1"/>
</dbReference>